<evidence type="ECO:0000256" key="1">
    <source>
        <dbReference type="ARBA" id="ARBA00006360"/>
    </source>
</evidence>
<evidence type="ECO:0000256" key="10">
    <source>
        <dbReference type="ARBA" id="ARBA00049244"/>
    </source>
</evidence>
<keyword evidence="15" id="KW-1185">Reference proteome</keyword>
<dbReference type="InterPro" id="IPR045085">
    <property type="entry name" value="HLD_clamp_pol_III_gamma_tau"/>
</dbReference>
<dbReference type="Proteomes" id="UP001375382">
    <property type="component" value="Unassembled WGS sequence"/>
</dbReference>
<dbReference type="Gene3D" id="1.10.8.60">
    <property type="match status" value="1"/>
</dbReference>
<feature type="compositionally biased region" description="Low complexity" evidence="12">
    <location>
        <begin position="531"/>
        <end position="546"/>
    </location>
</feature>
<dbReference type="NCBIfam" id="NF005942">
    <property type="entry name" value="PRK07994.1"/>
    <property type="match status" value="1"/>
</dbReference>
<evidence type="ECO:0000256" key="4">
    <source>
        <dbReference type="ARBA" id="ARBA00022705"/>
    </source>
</evidence>
<dbReference type="SUPFAM" id="SSF48019">
    <property type="entry name" value="post-AAA+ oligomerization domain-like"/>
    <property type="match status" value="1"/>
</dbReference>
<evidence type="ECO:0000256" key="12">
    <source>
        <dbReference type="SAM" id="MobiDB-lite"/>
    </source>
</evidence>
<evidence type="ECO:0000256" key="2">
    <source>
        <dbReference type="ARBA" id="ARBA00022679"/>
    </source>
</evidence>
<evidence type="ECO:0000256" key="5">
    <source>
        <dbReference type="ARBA" id="ARBA00022723"/>
    </source>
</evidence>
<dbReference type="Pfam" id="PF12170">
    <property type="entry name" value="DNA_pol3_tau_5"/>
    <property type="match status" value="1"/>
</dbReference>
<comment type="similarity">
    <text evidence="1 11">Belongs to the DnaX/STICHEL family.</text>
</comment>
<evidence type="ECO:0000256" key="8">
    <source>
        <dbReference type="ARBA" id="ARBA00022840"/>
    </source>
</evidence>
<dbReference type="SUPFAM" id="SSF52540">
    <property type="entry name" value="P-loop containing nucleoside triphosphate hydrolases"/>
    <property type="match status" value="1"/>
</dbReference>
<dbReference type="InterPro" id="IPR022754">
    <property type="entry name" value="DNA_pol_III_gamma-3"/>
</dbReference>
<dbReference type="SMART" id="SM00382">
    <property type="entry name" value="AAA"/>
    <property type="match status" value="1"/>
</dbReference>
<evidence type="ECO:0000256" key="3">
    <source>
        <dbReference type="ARBA" id="ARBA00022695"/>
    </source>
</evidence>
<proteinExistence type="inferred from homology"/>
<dbReference type="GO" id="GO:0003887">
    <property type="term" value="F:DNA-directed DNA polymerase activity"/>
    <property type="evidence" value="ECO:0007669"/>
    <property type="project" value="UniProtKB-EC"/>
</dbReference>
<evidence type="ECO:0000259" key="13">
    <source>
        <dbReference type="SMART" id="SM00382"/>
    </source>
</evidence>
<dbReference type="InterPro" id="IPR008921">
    <property type="entry name" value="DNA_pol3_clamp-load_cplx_C"/>
</dbReference>
<comment type="catalytic activity">
    <reaction evidence="10 11">
        <text>DNA(n) + a 2'-deoxyribonucleoside 5'-triphosphate = DNA(n+1) + diphosphate</text>
        <dbReference type="Rhea" id="RHEA:22508"/>
        <dbReference type="Rhea" id="RHEA-COMP:17339"/>
        <dbReference type="Rhea" id="RHEA-COMP:17340"/>
        <dbReference type="ChEBI" id="CHEBI:33019"/>
        <dbReference type="ChEBI" id="CHEBI:61560"/>
        <dbReference type="ChEBI" id="CHEBI:173112"/>
        <dbReference type="EC" id="2.7.7.7"/>
    </reaction>
</comment>
<organism evidence="14 15">
    <name type="scientific">Rheinheimera muenzenbergensis</name>
    <dbReference type="NCBI Taxonomy" id="1193628"/>
    <lineage>
        <taxon>Bacteria</taxon>
        <taxon>Pseudomonadati</taxon>
        <taxon>Pseudomonadota</taxon>
        <taxon>Gammaproteobacteria</taxon>
        <taxon>Chromatiales</taxon>
        <taxon>Chromatiaceae</taxon>
        <taxon>Rheinheimera</taxon>
    </lineage>
</organism>
<dbReference type="InterPro" id="IPR038249">
    <property type="entry name" value="PolIII_tau_V_sf"/>
</dbReference>
<comment type="caution">
    <text evidence="14">The sequence shown here is derived from an EMBL/GenBank/DDBJ whole genome shotgun (WGS) entry which is preliminary data.</text>
</comment>
<dbReference type="Pfam" id="PF13177">
    <property type="entry name" value="DNA_pol3_delta2"/>
    <property type="match status" value="1"/>
</dbReference>
<feature type="region of interest" description="Disordered" evidence="12">
    <location>
        <begin position="414"/>
        <end position="463"/>
    </location>
</feature>
<dbReference type="InterPro" id="IPR003593">
    <property type="entry name" value="AAA+_ATPase"/>
</dbReference>
<dbReference type="Gene3D" id="3.30.300.150">
    <property type="entry name" value="DNA polymerase III, tau subunit, domain V"/>
    <property type="match status" value="1"/>
</dbReference>
<dbReference type="Gene3D" id="3.40.50.300">
    <property type="entry name" value="P-loop containing nucleotide triphosphate hydrolases"/>
    <property type="match status" value="1"/>
</dbReference>
<evidence type="ECO:0000256" key="7">
    <source>
        <dbReference type="ARBA" id="ARBA00022833"/>
    </source>
</evidence>
<dbReference type="PANTHER" id="PTHR11669:SF0">
    <property type="entry name" value="PROTEIN STICHEL-LIKE 2"/>
    <property type="match status" value="1"/>
</dbReference>
<feature type="domain" description="AAA+ ATPase" evidence="13">
    <location>
        <begin position="37"/>
        <end position="178"/>
    </location>
</feature>
<comment type="subunit">
    <text evidence="11">DNA polymerase III contains a core (composed of alpha, epsilon and theta chains) that associates with a tau subunit. This core dimerizes to form the POLIII' complex. PolIII' associates with the gamma complex (composed of gamma, delta, delta', psi and chi chains) and with the beta chain to form the complete DNA polymerase III complex.</text>
</comment>
<dbReference type="Gene3D" id="1.20.272.10">
    <property type="match status" value="1"/>
</dbReference>
<dbReference type="EMBL" id="JALAAR010000010">
    <property type="protein sequence ID" value="MEH8018086.1"/>
    <property type="molecule type" value="Genomic_DNA"/>
</dbReference>
<dbReference type="CDD" id="cd18137">
    <property type="entry name" value="HLD_clamp_pol_III_gamma_tau"/>
    <property type="match status" value="1"/>
</dbReference>
<keyword evidence="9 11" id="KW-0239">DNA-directed DNA polymerase</keyword>
<gene>
    <name evidence="11 14" type="primary">dnaX</name>
    <name evidence="14" type="ORF">MN202_12640</name>
</gene>
<sequence>MSYQVLARKWRPQHFSQLVGQEHVKSALSNALTNNRLHHAYLFTGTRGVGKTTIARIFAKSLNCEQGITATPCGQCSACTEIDAGNFVDLLEIDAASRTKVEDTRDLLDNVQYAPSRGRFKVYLIDEVHMLSRHSFNALLKTLEEPPPHVKFLLATTDPQKLPVTVLSRCLQFNLLALSPQQIEQHLAYVLTQEQIPYAQGALAMLAKAAKGSLRDSLSLTDQAIAQSNANISEDTVRAMLGLLEQSWARLLLQAVLAQDAAALHSILAELIQQQSNFGQVLDDMLSLLHLTALSQFSHTAAVFSDQQAYVAQLAESLAPAQVQLYYQLLISGKKELPYAPDPLTGLQMALLRAMAFAPDSQASQPVAQHSKPAAPTVMMAKPQPVSDDAIPATPAPATSDLAAVPADIAQASNQTSNGQMAAVQPTPEHTEQQHTPPQVEPAKPASAMPEAQQAPVGTADYSSAIDPVTARIMARRGVALTGAATQKKTERQQAPVAVTAIADPIQPPAASPGTTLQSAMAQPDVATKVPPAEAAGSAPAAPTKPDIVQGAATTTYFASDDNGQDEQDNSEPEYDAEASAALWQQYQQDAAQPMSAEHKPEPELTPFDGSINEQNFSVRFAAQVDAWAARVETLDTGGLSRLFLLNSAIALDGDKLSLIVAQSQQHLDSGNFRNKLQQVLELSFNQPLQIDITYQPEVAQSPLSIQQHIVQQRFDYVRNLLQQDEKVLQLQQLFHAQLLSDTIKVN</sequence>
<evidence type="ECO:0000256" key="6">
    <source>
        <dbReference type="ARBA" id="ARBA00022741"/>
    </source>
</evidence>
<name>A0ABU8C800_9GAMM</name>
<keyword evidence="7" id="KW-0862">Zinc</keyword>
<dbReference type="InterPro" id="IPR050238">
    <property type="entry name" value="DNA_Rep/Repair_Clamp_Loader"/>
</dbReference>
<dbReference type="NCBIfam" id="TIGR02397">
    <property type="entry name" value="dnaX_nterm"/>
    <property type="match status" value="1"/>
</dbReference>
<keyword evidence="6 11" id="KW-0547">Nucleotide-binding</keyword>
<dbReference type="Pfam" id="PF12169">
    <property type="entry name" value="DNA_pol3_gamma3"/>
    <property type="match status" value="1"/>
</dbReference>
<keyword evidence="2 11" id="KW-0808">Transferase</keyword>
<dbReference type="EC" id="2.7.7.7" evidence="11"/>
<dbReference type="InterPro" id="IPR021029">
    <property type="entry name" value="DNA_pol_III_tau_dom-5"/>
</dbReference>
<evidence type="ECO:0000313" key="15">
    <source>
        <dbReference type="Proteomes" id="UP001375382"/>
    </source>
</evidence>
<dbReference type="NCBIfam" id="NF004046">
    <property type="entry name" value="PRK05563.1"/>
    <property type="match status" value="1"/>
</dbReference>
<reference evidence="14 15" key="1">
    <citation type="journal article" date="2023" name="Ecotoxicol. Environ. Saf.">
        <title>Mercury remediation potential of mercury-resistant strain Rheinheimera metallidurans sp. nov. isolated from a municipal waste dumping site.</title>
        <authorList>
            <person name="Yadav V."/>
            <person name="Manjhi A."/>
            <person name="Vadakedath N."/>
        </authorList>
    </citation>
    <scope>NUCLEOTIDE SEQUENCE [LARGE SCALE GENOMIC DNA]</scope>
    <source>
        <strain evidence="14 15">E-49</strain>
    </source>
</reference>
<keyword evidence="4 11" id="KW-0235">DNA replication</keyword>
<dbReference type="InterPro" id="IPR027417">
    <property type="entry name" value="P-loop_NTPase"/>
</dbReference>
<evidence type="ECO:0000256" key="11">
    <source>
        <dbReference type="RuleBase" id="RU364063"/>
    </source>
</evidence>
<keyword evidence="8 11" id="KW-0067">ATP-binding</keyword>
<accession>A0ABU8C800</accession>
<dbReference type="PANTHER" id="PTHR11669">
    <property type="entry name" value="REPLICATION FACTOR C / DNA POLYMERASE III GAMMA-TAU SUBUNIT"/>
    <property type="match status" value="1"/>
</dbReference>
<protein>
    <recommendedName>
        <fullName evidence="11">DNA polymerase III subunit gamma/tau</fullName>
        <ecNumber evidence="11">2.7.7.7</ecNumber>
    </recommendedName>
</protein>
<dbReference type="CDD" id="cd00009">
    <property type="entry name" value="AAA"/>
    <property type="match status" value="1"/>
</dbReference>
<feature type="region of interest" description="Disordered" evidence="12">
    <location>
        <begin position="528"/>
        <end position="548"/>
    </location>
</feature>
<keyword evidence="3 11" id="KW-0548">Nucleotidyltransferase</keyword>
<evidence type="ECO:0000256" key="9">
    <source>
        <dbReference type="ARBA" id="ARBA00022932"/>
    </source>
</evidence>
<dbReference type="RefSeq" id="WP_335736494.1">
    <property type="nucleotide sequence ID" value="NZ_JALAAR010000010.1"/>
</dbReference>
<evidence type="ECO:0000313" key="14">
    <source>
        <dbReference type="EMBL" id="MEH8018086.1"/>
    </source>
</evidence>
<keyword evidence="5" id="KW-0479">Metal-binding</keyword>
<comment type="function">
    <text evidence="11">DNA polymerase III is a complex, multichain enzyme responsible for most of the replicative synthesis in bacteria. This DNA polymerase also exhibits 3' to 5' exonuclease activity.</text>
</comment>
<dbReference type="InterPro" id="IPR012763">
    <property type="entry name" value="DNA_pol_III_sug/sutau_N"/>
</dbReference>
<dbReference type="Pfam" id="PF22608">
    <property type="entry name" value="DNAX_ATPase_lid"/>
    <property type="match status" value="1"/>
</dbReference>